<gene>
    <name evidence="1" type="ORF">K490DRAFT_49882</name>
</gene>
<evidence type="ECO:0000313" key="1">
    <source>
        <dbReference type="EMBL" id="KAF2084165.1"/>
    </source>
</evidence>
<dbReference type="OrthoDB" id="3730111at2759"/>
<keyword evidence="2" id="KW-1185">Reference proteome</keyword>
<sequence>DVLVEADGAYDQKASQGRMSRIRRAMRHFGENAQNAKFYIALLPSEDNYLSSLTGGLKFICAAAERIGKIRKSVADALEELPTILSEKGQLLELLDKRYTTEQLHRRNADFSAATLLNLRWTMEEEEQDRAVALMQNESVREWIRTPESSALLVHGNGTNSVNSPASFVSAKLFESLCMESEDSSAIIPLAFFCGLHTDKGSDFDTYPSGLALNFLLQLVEHKVLRDHDAESTRLAALTSNVDVNEVTSWSMLELLVHVVQQLPPDLVVFFIVDAVNYYEESSRLDETMEFVDGMHELVEGQKGPVVKVLFTSPAGTIAIWETFRSRRGNGGPKVIRMNGSYSMQGGFKRLGWEEF</sequence>
<feature type="non-terminal residue" evidence="1">
    <location>
        <position position="1"/>
    </location>
</feature>
<dbReference type="AlphaFoldDB" id="A0A9P4LS39"/>
<evidence type="ECO:0000313" key="2">
    <source>
        <dbReference type="Proteomes" id="UP000799776"/>
    </source>
</evidence>
<dbReference type="EMBL" id="ML978745">
    <property type="protein sequence ID" value="KAF2084165.1"/>
    <property type="molecule type" value="Genomic_DNA"/>
</dbReference>
<organism evidence="1 2">
    <name type="scientific">Saccharata proteae CBS 121410</name>
    <dbReference type="NCBI Taxonomy" id="1314787"/>
    <lineage>
        <taxon>Eukaryota</taxon>
        <taxon>Fungi</taxon>
        <taxon>Dikarya</taxon>
        <taxon>Ascomycota</taxon>
        <taxon>Pezizomycotina</taxon>
        <taxon>Dothideomycetes</taxon>
        <taxon>Dothideomycetes incertae sedis</taxon>
        <taxon>Botryosphaeriales</taxon>
        <taxon>Saccharataceae</taxon>
        <taxon>Saccharata</taxon>
    </lineage>
</organism>
<dbReference type="Proteomes" id="UP000799776">
    <property type="component" value="Unassembled WGS sequence"/>
</dbReference>
<comment type="caution">
    <text evidence="1">The sequence shown here is derived from an EMBL/GenBank/DDBJ whole genome shotgun (WGS) entry which is preliminary data.</text>
</comment>
<reference evidence="1" key="1">
    <citation type="journal article" date="2020" name="Stud. Mycol.">
        <title>101 Dothideomycetes genomes: a test case for predicting lifestyles and emergence of pathogens.</title>
        <authorList>
            <person name="Haridas S."/>
            <person name="Albert R."/>
            <person name="Binder M."/>
            <person name="Bloem J."/>
            <person name="Labutti K."/>
            <person name="Salamov A."/>
            <person name="Andreopoulos B."/>
            <person name="Baker S."/>
            <person name="Barry K."/>
            <person name="Bills G."/>
            <person name="Bluhm B."/>
            <person name="Cannon C."/>
            <person name="Castanera R."/>
            <person name="Culley D."/>
            <person name="Daum C."/>
            <person name="Ezra D."/>
            <person name="Gonzalez J."/>
            <person name="Henrissat B."/>
            <person name="Kuo A."/>
            <person name="Liang C."/>
            <person name="Lipzen A."/>
            <person name="Lutzoni F."/>
            <person name="Magnuson J."/>
            <person name="Mondo S."/>
            <person name="Nolan M."/>
            <person name="Ohm R."/>
            <person name="Pangilinan J."/>
            <person name="Park H.-J."/>
            <person name="Ramirez L."/>
            <person name="Alfaro M."/>
            <person name="Sun H."/>
            <person name="Tritt A."/>
            <person name="Yoshinaga Y."/>
            <person name="Zwiers L.-H."/>
            <person name="Turgeon B."/>
            <person name="Goodwin S."/>
            <person name="Spatafora J."/>
            <person name="Crous P."/>
            <person name="Grigoriev I."/>
        </authorList>
    </citation>
    <scope>NUCLEOTIDE SEQUENCE</scope>
    <source>
        <strain evidence="1">CBS 121410</strain>
    </source>
</reference>
<dbReference type="PANTHER" id="PTHR40619">
    <property type="entry name" value="FUNGAL STAND N-TERMINAL GOODBYE DOMAIN-CONTAINING PROTEIN"/>
    <property type="match status" value="1"/>
</dbReference>
<name>A0A9P4LS39_9PEZI</name>
<dbReference type="PANTHER" id="PTHR40619:SF3">
    <property type="entry name" value="FUNGAL STAND N-TERMINAL GOODBYE DOMAIN-CONTAINING PROTEIN"/>
    <property type="match status" value="1"/>
</dbReference>
<proteinExistence type="predicted"/>
<protein>
    <submittedName>
        <fullName evidence="1">Uncharacterized protein</fullName>
    </submittedName>
</protein>
<accession>A0A9P4LS39</accession>